<dbReference type="EMBL" id="JAZAVJ010000044">
    <property type="protein sequence ID" value="KAK7418770.1"/>
    <property type="molecule type" value="Genomic_DNA"/>
</dbReference>
<dbReference type="InterPro" id="IPR000073">
    <property type="entry name" value="AB_hydrolase_1"/>
</dbReference>
<dbReference type="PANTHER" id="PTHR32268:SF15">
    <property type="entry name" value="HOMOSERINE ACETYLTRANSFERASE FAMILY PROTEIN (AFU_ORTHOLOGUE AFUA_1G15350)"/>
    <property type="match status" value="1"/>
</dbReference>
<feature type="domain" description="AB hydrolase-1" evidence="2">
    <location>
        <begin position="65"/>
        <end position="304"/>
    </location>
</feature>
<evidence type="ECO:0000259" key="2">
    <source>
        <dbReference type="Pfam" id="PF00561"/>
    </source>
</evidence>
<proteinExistence type="inferred from homology"/>
<comment type="similarity">
    <text evidence="1">Belongs to the AB hydrolase superfamily. MetX family.</text>
</comment>
<accession>A0ABR1HCE4</accession>
<comment type="caution">
    <text evidence="3">The sequence shown here is derived from an EMBL/GenBank/DDBJ whole genome shotgun (WGS) entry which is preliminary data.</text>
</comment>
<evidence type="ECO:0000313" key="3">
    <source>
        <dbReference type="EMBL" id="KAK7418770.1"/>
    </source>
</evidence>
<dbReference type="PANTHER" id="PTHR32268">
    <property type="entry name" value="HOMOSERINE O-ACETYLTRANSFERASE"/>
    <property type="match status" value="1"/>
</dbReference>
<sequence length="335" mass="37496">MELTPGQINHFTLYNFKFLDGTTLPQARLAYLDLNPDATKVAVVFTCFRGRLLTTLKYGDGALRNHRIIVIALFGNGESSSPSNTPGFPKSVDYRDCVHAQHQLLTQHLSLKSVDVLVGFSMGGQCAYHWTAMHPDFARHAIIVCSSARTSRHNHQFLEGPSAALENAVDYADEVRRLTSQNSPRGLRAFGKAYSAWLTSADWFDKELYKELGYETLQDWDEDTTGAKYNGWAPDDLLAKLRMWQKGDITACSTSGSNSLEESLSQIKARVLLMPCQTDQYFSWRASEREAQMMKDATLKVIPSVWGHLAGSGASKKDVVWMNQTIAEFLENAEK</sequence>
<protein>
    <recommendedName>
        <fullName evidence="2">AB hydrolase-1 domain-containing protein</fullName>
    </recommendedName>
</protein>
<organism evidence="3 4">
    <name type="scientific">Neonectria punicea</name>
    <dbReference type="NCBI Taxonomy" id="979145"/>
    <lineage>
        <taxon>Eukaryota</taxon>
        <taxon>Fungi</taxon>
        <taxon>Dikarya</taxon>
        <taxon>Ascomycota</taxon>
        <taxon>Pezizomycotina</taxon>
        <taxon>Sordariomycetes</taxon>
        <taxon>Hypocreomycetidae</taxon>
        <taxon>Hypocreales</taxon>
        <taxon>Nectriaceae</taxon>
        <taxon>Neonectria</taxon>
    </lineage>
</organism>
<name>A0ABR1HCE4_9HYPO</name>
<dbReference type="InterPro" id="IPR008220">
    <property type="entry name" value="HAT_MetX-like"/>
</dbReference>
<gene>
    <name evidence="3" type="ORF">QQX98_003788</name>
</gene>
<dbReference type="Gene3D" id="3.40.50.1820">
    <property type="entry name" value="alpha/beta hydrolase"/>
    <property type="match status" value="1"/>
</dbReference>
<evidence type="ECO:0000313" key="4">
    <source>
        <dbReference type="Proteomes" id="UP001498476"/>
    </source>
</evidence>
<keyword evidence="4" id="KW-1185">Reference proteome</keyword>
<dbReference type="Proteomes" id="UP001498476">
    <property type="component" value="Unassembled WGS sequence"/>
</dbReference>
<dbReference type="SUPFAM" id="SSF53474">
    <property type="entry name" value="alpha/beta-Hydrolases"/>
    <property type="match status" value="1"/>
</dbReference>
<dbReference type="Pfam" id="PF00561">
    <property type="entry name" value="Abhydrolase_1"/>
    <property type="match status" value="1"/>
</dbReference>
<reference evidence="3 4" key="1">
    <citation type="journal article" date="2025" name="Microbiol. Resour. Announc.">
        <title>Draft genome sequences for Neonectria magnoliae and Neonectria punicea, canker pathogens of Liriodendron tulipifera and Acer saccharum in West Virginia.</title>
        <authorList>
            <person name="Petronek H.M."/>
            <person name="Kasson M.T."/>
            <person name="Metheny A.M."/>
            <person name="Stauder C.M."/>
            <person name="Lovett B."/>
            <person name="Lynch S.C."/>
            <person name="Garnas J.R."/>
            <person name="Kasson L.R."/>
            <person name="Stajich J.E."/>
        </authorList>
    </citation>
    <scope>NUCLEOTIDE SEQUENCE [LARGE SCALE GENOMIC DNA]</scope>
    <source>
        <strain evidence="3 4">NRRL 64653</strain>
    </source>
</reference>
<evidence type="ECO:0000256" key="1">
    <source>
        <dbReference type="ARBA" id="ARBA00006886"/>
    </source>
</evidence>
<dbReference type="InterPro" id="IPR029058">
    <property type="entry name" value="AB_hydrolase_fold"/>
</dbReference>